<comment type="caution">
    <text evidence="5">The sequence shown here is derived from an EMBL/GenBank/DDBJ whole genome shotgun (WGS) entry which is preliminary data.</text>
</comment>
<evidence type="ECO:0000256" key="1">
    <source>
        <dbReference type="ARBA" id="ARBA00006739"/>
    </source>
</evidence>
<keyword evidence="2" id="KW-0328">Glycosyltransferase</keyword>
<gene>
    <name evidence="5" type="ORF">BDK89_1192</name>
</gene>
<keyword evidence="3 5" id="KW-0808">Transferase</keyword>
<evidence type="ECO:0000256" key="2">
    <source>
        <dbReference type="ARBA" id="ARBA00022676"/>
    </source>
</evidence>
<dbReference type="EMBL" id="SOAU01000001">
    <property type="protein sequence ID" value="TDT15617.1"/>
    <property type="molecule type" value="Genomic_DNA"/>
</dbReference>
<dbReference type="InterPro" id="IPR050834">
    <property type="entry name" value="Glycosyltransf_2"/>
</dbReference>
<sequence>MPSSPRASVVIVARNEEANIGRAIRSVLDQDVDDIEIVVVDDNSDDDTGAAAASFAGVRVEENPGVGMADGLVHGLAVARSDSIVKVDADDWHLPGSIEKLLAPLEADPAVAVVGGSARSVDEAGRELDLHMSVPTSDHMALVAMVNCPIEHTACAFRRSAVLEVGGYRRVDGVDIIEDYDLWLRLLDAGMTFVGLTDLVAVHVISPTTVTNRRRQAGVDRGRSLRTDFRQRHAPTLCTYRRISELGSSVISWRDEPERSDRFAFVLIRLAHLSVGDREYRRAASVFAATVRCGPFSVARGVVRTALARRRRRQARGWMSASAVVEFVRGK</sequence>
<evidence type="ECO:0000313" key="6">
    <source>
        <dbReference type="Proteomes" id="UP000294558"/>
    </source>
</evidence>
<dbReference type="InterPro" id="IPR029044">
    <property type="entry name" value="Nucleotide-diphossugar_trans"/>
</dbReference>
<dbReference type="PANTHER" id="PTHR43685">
    <property type="entry name" value="GLYCOSYLTRANSFERASE"/>
    <property type="match status" value="1"/>
</dbReference>
<dbReference type="RefSeq" id="WP_166657403.1">
    <property type="nucleotide sequence ID" value="NZ_SOAU01000001.1"/>
</dbReference>
<evidence type="ECO:0000313" key="5">
    <source>
        <dbReference type="EMBL" id="TDT15617.1"/>
    </source>
</evidence>
<evidence type="ECO:0000259" key="4">
    <source>
        <dbReference type="Pfam" id="PF00535"/>
    </source>
</evidence>
<feature type="domain" description="Glycosyltransferase 2-like" evidence="4">
    <location>
        <begin position="8"/>
        <end position="164"/>
    </location>
</feature>
<dbReference type="Gene3D" id="3.90.550.10">
    <property type="entry name" value="Spore Coat Polysaccharide Biosynthesis Protein SpsA, Chain A"/>
    <property type="match status" value="1"/>
</dbReference>
<accession>A0A4R7HWV8</accession>
<proteinExistence type="inferred from homology"/>
<dbReference type="AlphaFoldDB" id="A0A4R7HWV8"/>
<protein>
    <submittedName>
        <fullName evidence="5">Glycosyl transferase family 2</fullName>
    </submittedName>
</protein>
<evidence type="ECO:0000256" key="3">
    <source>
        <dbReference type="ARBA" id="ARBA00022679"/>
    </source>
</evidence>
<dbReference type="PANTHER" id="PTHR43685:SF5">
    <property type="entry name" value="GLYCOSYLTRANSFERASE EPSE-RELATED"/>
    <property type="match status" value="1"/>
</dbReference>
<reference evidence="5 6" key="1">
    <citation type="submission" date="2019-03" db="EMBL/GenBank/DDBJ databases">
        <title>Sequencing the genomes of 1000 actinobacteria strains.</title>
        <authorList>
            <person name="Klenk H.-P."/>
        </authorList>
    </citation>
    <scope>NUCLEOTIDE SEQUENCE [LARGE SCALE GENOMIC DNA]</scope>
    <source>
        <strain evidence="5 6">DSM 18936</strain>
    </source>
</reference>
<organism evidence="5 6">
    <name type="scientific">Ilumatobacter fluminis</name>
    <dbReference type="NCBI Taxonomy" id="467091"/>
    <lineage>
        <taxon>Bacteria</taxon>
        <taxon>Bacillati</taxon>
        <taxon>Actinomycetota</taxon>
        <taxon>Acidimicrobiia</taxon>
        <taxon>Acidimicrobiales</taxon>
        <taxon>Ilumatobacteraceae</taxon>
        <taxon>Ilumatobacter</taxon>
    </lineage>
</organism>
<name>A0A4R7HWV8_9ACTN</name>
<dbReference type="InterPro" id="IPR001173">
    <property type="entry name" value="Glyco_trans_2-like"/>
</dbReference>
<dbReference type="GO" id="GO:0016757">
    <property type="term" value="F:glycosyltransferase activity"/>
    <property type="evidence" value="ECO:0007669"/>
    <property type="project" value="UniProtKB-KW"/>
</dbReference>
<dbReference type="SUPFAM" id="SSF53448">
    <property type="entry name" value="Nucleotide-diphospho-sugar transferases"/>
    <property type="match status" value="1"/>
</dbReference>
<keyword evidence="6" id="KW-1185">Reference proteome</keyword>
<comment type="similarity">
    <text evidence="1">Belongs to the glycosyltransferase 2 family.</text>
</comment>
<dbReference type="Proteomes" id="UP000294558">
    <property type="component" value="Unassembled WGS sequence"/>
</dbReference>
<dbReference type="Pfam" id="PF00535">
    <property type="entry name" value="Glycos_transf_2"/>
    <property type="match status" value="1"/>
</dbReference>